<gene>
    <name evidence="1" type="ORF">FD755_008743</name>
</gene>
<protein>
    <submittedName>
        <fullName evidence="1">Uncharacterized protein</fullName>
    </submittedName>
</protein>
<accession>A0A5J5MLI1</accession>
<dbReference type="Proteomes" id="UP000326062">
    <property type="component" value="Chromosome 3"/>
</dbReference>
<organism evidence="1 2">
    <name type="scientific">Muntiacus reevesi</name>
    <name type="common">Reeves' muntjac</name>
    <name type="synonym">Cervus reevesi</name>
    <dbReference type="NCBI Taxonomy" id="9886"/>
    <lineage>
        <taxon>Eukaryota</taxon>
        <taxon>Metazoa</taxon>
        <taxon>Chordata</taxon>
        <taxon>Craniata</taxon>
        <taxon>Vertebrata</taxon>
        <taxon>Euteleostomi</taxon>
        <taxon>Mammalia</taxon>
        <taxon>Eutheria</taxon>
        <taxon>Laurasiatheria</taxon>
        <taxon>Artiodactyla</taxon>
        <taxon>Ruminantia</taxon>
        <taxon>Pecora</taxon>
        <taxon>Cervidae</taxon>
        <taxon>Muntiacinae</taxon>
        <taxon>Muntiacus</taxon>
    </lineage>
</organism>
<keyword evidence="2" id="KW-1185">Reference proteome</keyword>
<reference evidence="1 2" key="1">
    <citation type="submission" date="2019-06" db="EMBL/GenBank/DDBJ databases">
        <title>Discovery of a novel chromosome fission-fusion reversal in muntjac.</title>
        <authorList>
            <person name="Mudd A.B."/>
            <person name="Bredeson J.V."/>
            <person name="Baum R."/>
            <person name="Hockemeyer D."/>
            <person name="Rokhsar D.S."/>
        </authorList>
    </citation>
    <scope>NUCLEOTIDE SEQUENCE [LARGE SCALE GENOMIC DNA]</scope>
    <source>
        <strain evidence="1">UCam_UCB_Mr</strain>
        <tissue evidence="1">Fibroblast cell line</tissue>
    </source>
</reference>
<comment type="caution">
    <text evidence="1">The sequence shown here is derived from an EMBL/GenBank/DDBJ whole genome shotgun (WGS) entry which is preliminary data.</text>
</comment>
<evidence type="ECO:0000313" key="1">
    <source>
        <dbReference type="EMBL" id="KAB0380959.1"/>
    </source>
</evidence>
<dbReference type="AlphaFoldDB" id="A0A5J5MLI1"/>
<proteinExistence type="predicted"/>
<name>A0A5J5MLI1_MUNRE</name>
<evidence type="ECO:0000313" key="2">
    <source>
        <dbReference type="Proteomes" id="UP000326062"/>
    </source>
</evidence>
<sequence>MSHGGSWRQENNVMCYPRWCEQSFKPMEKTRPK</sequence>
<dbReference type="EMBL" id="VCEB01000003">
    <property type="protein sequence ID" value="KAB0380959.1"/>
    <property type="molecule type" value="Genomic_DNA"/>
</dbReference>